<dbReference type="Proteomes" id="UP000323386">
    <property type="component" value="Unassembled WGS sequence"/>
</dbReference>
<evidence type="ECO:0000313" key="2">
    <source>
        <dbReference type="Proteomes" id="UP000323386"/>
    </source>
</evidence>
<sequence>MDKIRLMMANYNRLAETPAPLAIPLNAAQTSTTASWMTSQERFEAATARMNRAPHLEAVQATRETMLGVPDDGFHMAHTAHTPNNGAPHRGVDTFLAPQMSCGWPGLF</sequence>
<organism evidence="1 2">
    <name type="scientific">Pseudozyma flocculosa</name>
    <dbReference type="NCBI Taxonomy" id="84751"/>
    <lineage>
        <taxon>Eukaryota</taxon>
        <taxon>Fungi</taxon>
        <taxon>Dikarya</taxon>
        <taxon>Basidiomycota</taxon>
        <taxon>Ustilaginomycotina</taxon>
        <taxon>Ustilaginomycetes</taxon>
        <taxon>Ustilaginales</taxon>
        <taxon>Ustilaginaceae</taxon>
        <taxon>Pseudozyma</taxon>
    </lineage>
</organism>
<proteinExistence type="predicted"/>
<dbReference type="AlphaFoldDB" id="A0A5C3F0C8"/>
<gene>
    <name evidence="1" type="ORF">PSFLO_03440</name>
</gene>
<dbReference type="EMBL" id="OOIP01000008">
    <property type="protein sequence ID" value="SPO37963.1"/>
    <property type="molecule type" value="Genomic_DNA"/>
</dbReference>
<name>A0A5C3F0C8_9BASI</name>
<keyword evidence="2" id="KW-1185">Reference proteome</keyword>
<evidence type="ECO:0000313" key="1">
    <source>
        <dbReference type="EMBL" id="SPO37963.1"/>
    </source>
</evidence>
<protein>
    <submittedName>
        <fullName evidence="1">Uncharacterized protein</fullName>
    </submittedName>
</protein>
<accession>A0A5C3F0C8</accession>
<reference evidence="1 2" key="1">
    <citation type="submission" date="2018-03" db="EMBL/GenBank/DDBJ databases">
        <authorList>
            <person name="Guldener U."/>
        </authorList>
    </citation>
    <scope>NUCLEOTIDE SEQUENCE [LARGE SCALE GENOMIC DNA]</scope>
    <source>
        <strain evidence="1 2">DAOM196992</strain>
    </source>
</reference>